<dbReference type="SUPFAM" id="SSF53098">
    <property type="entry name" value="Ribonuclease H-like"/>
    <property type="match status" value="1"/>
</dbReference>
<organism evidence="3 4">
    <name type="scientific">Austropuccinia psidii MF-1</name>
    <dbReference type="NCBI Taxonomy" id="1389203"/>
    <lineage>
        <taxon>Eukaryota</taxon>
        <taxon>Fungi</taxon>
        <taxon>Dikarya</taxon>
        <taxon>Basidiomycota</taxon>
        <taxon>Pucciniomycotina</taxon>
        <taxon>Pucciniomycetes</taxon>
        <taxon>Pucciniales</taxon>
        <taxon>Sphaerophragmiaceae</taxon>
        <taxon>Austropuccinia</taxon>
    </lineage>
</organism>
<feature type="domain" description="Integrase catalytic" evidence="2">
    <location>
        <begin position="1"/>
        <end position="82"/>
    </location>
</feature>
<reference evidence="3" key="1">
    <citation type="submission" date="2021-03" db="EMBL/GenBank/DDBJ databases">
        <title>Draft genome sequence of rust myrtle Austropuccinia psidii MF-1, a brazilian biotype.</title>
        <authorList>
            <person name="Quecine M.C."/>
            <person name="Pachon D.M.R."/>
            <person name="Bonatelli M.L."/>
            <person name="Correr F.H."/>
            <person name="Franceschini L.M."/>
            <person name="Leite T.F."/>
            <person name="Margarido G.R.A."/>
            <person name="Almeida C.A."/>
            <person name="Ferrarezi J.A."/>
            <person name="Labate C.A."/>
        </authorList>
    </citation>
    <scope>NUCLEOTIDE SEQUENCE</scope>
    <source>
        <strain evidence="3">MF-1</strain>
    </source>
</reference>
<accession>A0A9Q3H8Y9</accession>
<dbReference type="InterPro" id="IPR001584">
    <property type="entry name" value="Integrase_cat-core"/>
</dbReference>
<dbReference type="PROSITE" id="PS50994">
    <property type="entry name" value="INTEGRASE"/>
    <property type="match status" value="1"/>
</dbReference>
<sequence length="123" mass="14061">MLGAKISFSTGYHPQTDGLTERMIQKMEEIIRSFYAYGIEYKDHEGYTHYWVILLPAVQLACNTTQHSTPGKSPSLAEKGKNPLFPVDYLKKNLLTIYITAKDFHDVWTRDFDPATKCIAEAE</sequence>
<evidence type="ECO:0000313" key="3">
    <source>
        <dbReference type="EMBL" id="MBW0495731.1"/>
    </source>
</evidence>
<protein>
    <recommendedName>
        <fullName evidence="2">Integrase catalytic domain-containing protein</fullName>
    </recommendedName>
</protein>
<dbReference type="GO" id="GO:0003723">
    <property type="term" value="F:RNA binding"/>
    <property type="evidence" value="ECO:0007669"/>
    <property type="project" value="UniProtKB-KW"/>
</dbReference>
<proteinExistence type="predicted"/>
<keyword evidence="1" id="KW-0694">RNA-binding</keyword>
<dbReference type="InterPro" id="IPR012337">
    <property type="entry name" value="RNaseH-like_sf"/>
</dbReference>
<dbReference type="GO" id="GO:0005634">
    <property type="term" value="C:nucleus"/>
    <property type="evidence" value="ECO:0007669"/>
    <property type="project" value="UniProtKB-ARBA"/>
</dbReference>
<dbReference type="Gene3D" id="3.30.420.10">
    <property type="entry name" value="Ribonuclease H-like superfamily/Ribonuclease H"/>
    <property type="match status" value="1"/>
</dbReference>
<dbReference type="Proteomes" id="UP000765509">
    <property type="component" value="Unassembled WGS sequence"/>
</dbReference>
<dbReference type="InterPro" id="IPR036397">
    <property type="entry name" value="RNaseH_sf"/>
</dbReference>
<evidence type="ECO:0000259" key="2">
    <source>
        <dbReference type="PROSITE" id="PS50994"/>
    </source>
</evidence>
<evidence type="ECO:0000313" key="4">
    <source>
        <dbReference type="Proteomes" id="UP000765509"/>
    </source>
</evidence>
<dbReference type="GO" id="GO:0015074">
    <property type="term" value="P:DNA integration"/>
    <property type="evidence" value="ECO:0007669"/>
    <property type="project" value="InterPro"/>
</dbReference>
<name>A0A9Q3H8Y9_9BASI</name>
<comment type="caution">
    <text evidence="3">The sequence shown here is derived from an EMBL/GenBank/DDBJ whole genome shotgun (WGS) entry which is preliminary data.</text>
</comment>
<keyword evidence="4" id="KW-1185">Reference proteome</keyword>
<dbReference type="AlphaFoldDB" id="A0A9Q3H8Y9"/>
<gene>
    <name evidence="3" type="ORF">O181_035446</name>
</gene>
<evidence type="ECO:0000256" key="1">
    <source>
        <dbReference type="ARBA" id="ARBA00022884"/>
    </source>
</evidence>
<dbReference type="EMBL" id="AVOT02013264">
    <property type="protein sequence ID" value="MBW0495731.1"/>
    <property type="molecule type" value="Genomic_DNA"/>
</dbReference>
<dbReference type="OrthoDB" id="3158924at2759"/>